<dbReference type="Proteomes" id="UP000824998">
    <property type="component" value="Unassembled WGS sequence"/>
</dbReference>
<feature type="compositionally biased region" description="Basic and acidic residues" evidence="1">
    <location>
        <begin position="417"/>
        <end position="435"/>
    </location>
</feature>
<feature type="compositionally biased region" description="Basic and acidic residues" evidence="1">
    <location>
        <begin position="154"/>
        <end position="187"/>
    </location>
</feature>
<feature type="compositionally biased region" description="Polar residues" evidence="1">
    <location>
        <begin position="467"/>
        <end position="484"/>
    </location>
</feature>
<feature type="compositionally biased region" description="Polar residues" evidence="1">
    <location>
        <begin position="18"/>
        <end position="46"/>
    </location>
</feature>
<feature type="region of interest" description="Disordered" evidence="1">
    <location>
        <begin position="120"/>
        <end position="547"/>
    </location>
</feature>
<dbReference type="OrthoDB" id="10259785at2759"/>
<feature type="compositionally biased region" description="Basic and acidic residues" evidence="1">
    <location>
        <begin position="123"/>
        <end position="137"/>
    </location>
</feature>
<dbReference type="EMBL" id="MU251576">
    <property type="protein sequence ID" value="KAG9231876.1"/>
    <property type="molecule type" value="Genomic_DNA"/>
</dbReference>
<evidence type="ECO:0000256" key="1">
    <source>
        <dbReference type="SAM" id="MobiDB-lite"/>
    </source>
</evidence>
<keyword evidence="3" id="KW-1185">Reference proteome</keyword>
<feature type="compositionally biased region" description="Polar residues" evidence="1">
    <location>
        <begin position="80"/>
        <end position="89"/>
    </location>
</feature>
<feature type="compositionally biased region" description="Polar residues" evidence="1">
    <location>
        <begin position="379"/>
        <end position="401"/>
    </location>
</feature>
<gene>
    <name evidence="2" type="ORF">BJ875DRAFT_102951</name>
</gene>
<feature type="compositionally biased region" description="Polar residues" evidence="1">
    <location>
        <begin position="262"/>
        <end position="275"/>
    </location>
</feature>
<evidence type="ECO:0000313" key="2">
    <source>
        <dbReference type="EMBL" id="KAG9231876.1"/>
    </source>
</evidence>
<organism evidence="2 3">
    <name type="scientific">Amylocarpus encephaloides</name>
    <dbReference type="NCBI Taxonomy" id="45428"/>
    <lineage>
        <taxon>Eukaryota</taxon>
        <taxon>Fungi</taxon>
        <taxon>Dikarya</taxon>
        <taxon>Ascomycota</taxon>
        <taxon>Pezizomycotina</taxon>
        <taxon>Leotiomycetes</taxon>
        <taxon>Helotiales</taxon>
        <taxon>Helotiales incertae sedis</taxon>
        <taxon>Amylocarpus</taxon>
    </lineage>
</organism>
<name>A0A9P7YDY4_9HELO</name>
<reference evidence="2" key="1">
    <citation type="journal article" date="2021" name="IMA Fungus">
        <title>Genomic characterization of three marine fungi, including Emericellopsis atlantica sp. nov. with signatures of a generalist lifestyle and marine biomass degradation.</title>
        <authorList>
            <person name="Hagestad O.C."/>
            <person name="Hou L."/>
            <person name="Andersen J.H."/>
            <person name="Hansen E.H."/>
            <person name="Altermark B."/>
            <person name="Li C."/>
            <person name="Kuhnert E."/>
            <person name="Cox R.J."/>
            <person name="Crous P.W."/>
            <person name="Spatafora J.W."/>
            <person name="Lail K."/>
            <person name="Amirebrahimi M."/>
            <person name="Lipzen A."/>
            <person name="Pangilinan J."/>
            <person name="Andreopoulos W."/>
            <person name="Hayes R.D."/>
            <person name="Ng V."/>
            <person name="Grigoriev I.V."/>
            <person name="Jackson S.A."/>
            <person name="Sutton T.D.S."/>
            <person name="Dobson A.D.W."/>
            <person name="Rama T."/>
        </authorList>
    </citation>
    <scope>NUCLEOTIDE SEQUENCE</scope>
    <source>
        <strain evidence="2">TRa018bII</strain>
    </source>
</reference>
<feature type="region of interest" description="Disordered" evidence="1">
    <location>
        <begin position="1"/>
        <end position="100"/>
    </location>
</feature>
<feature type="compositionally biased region" description="Polar residues" evidence="1">
    <location>
        <begin position="437"/>
        <end position="447"/>
    </location>
</feature>
<feature type="compositionally biased region" description="Basic residues" evidence="1">
    <location>
        <begin position="48"/>
        <end position="68"/>
    </location>
</feature>
<accession>A0A9P7YDY4</accession>
<proteinExistence type="predicted"/>
<evidence type="ECO:0000313" key="3">
    <source>
        <dbReference type="Proteomes" id="UP000824998"/>
    </source>
</evidence>
<feature type="compositionally biased region" description="Basic and acidic residues" evidence="1">
    <location>
        <begin position="310"/>
        <end position="334"/>
    </location>
</feature>
<sequence length="900" mass="103102">MEGPNRTGDINELLTRGFFTTSRGKSPNPSSSDLPSRPSKPTSSYHLSAHKPHRERSRSRVGRSRRPRPTAEDEVVSLARESSATSKVPSNDPPNRGIIDQVPLLLESDVTASEAARLQADPFCKELDKENNTERRFVFIPRSESQSSNSEEEEFRRKRESRRQESSHTKRSEDKRSKRREEKKETRPAPPPLERRKSRQDLPTLETKVPRDIPPKYRRSASAYASQTPTKEYDRTPKANGNAPQTPSTDYFLSPDVMRGSGNFSSSAPRYQGSESFGERVSQRPPSRPGTPLSGKRNSGTFEAPRSRRNSNEKSTRPKQLSDEHASRKLERLASGRFYSSSEDDLTDSDDDRGYKPANRKPRVKKPFPTLNNYERHPQSPSRSNRSSIDGKRLSSQNSRLHSPVPSPKVSPSQIPRGDEPERSQTFPRELDRRNSSRPASPFSATRETPRRDKLNPFDAPAKPIVIQNTRQSTTTLPQKQSTPYPLDETLPIPIPSDFGSSREQTRKHTSIPQYEEPGSASAQPPASKPFWQPPPFQPPANTHLEKPVGSYRRFSEDIERGSIPPLPTCPRMTHTRGRNDWLTLPNCPSFNICPQCYTSTISQTDFRNHFIQAMPRPLDATVRCDFGHSPWYRIAWLLTLKERKRDLNLFYSLADIASTEQPCLGKQEGVRRWHGMIDPKTKAPIHNFNVCHSCVKSIEALLPAIRGTFIRKDRSGAPGVKRVCDLHFDSKRFVQYFDALEVTADRADRYGEEPDIRTFASLARRLGQVDECERDTDLLDRKWHVITQLPEFTVCEECFEEVVWPELDDRKSIPLLFNKSMVRMPRASCQLYSPKMREIFRTAVDTDDYKLLASKARERKGIENAWKYNMVETKRQAILNPVFASKELQRIEEEWRRWE</sequence>
<feature type="compositionally biased region" description="Polar residues" evidence="1">
    <location>
        <begin position="242"/>
        <end position="251"/>
    </location>
</feature>
<dbReference type="AlphaFoldDB" id="A0A9P7YDY4"/>
<feature type="compositionally biased region" description="Acidic residues" evidence="1">
    <location>
        <begin position="342"/>
        <end position="351"/>
    </location>
</feature>
<protein>
    <submittedName>
        <fullName evidence="2">Uncharacterized protein</fullName>
    </submittedName>
</protein>
<comment type="caution">
    <text evidence="2">The sequence shown here is derived from an EMBL/GenBank/DDBJ whole genome shotgun (WGS) entry which is preliminary data.</text>
</comment>